<dbReference type="SUPFAM" id="SSF53187">
    <property type="entry name" value="Zn-dependent exopeptidases"/>
    <property type="match status" value="1"/>
</dbReference>
<organism evidence="4 5">
    <name type="scientific">Psychrobacillus psychrodurans</name>
    <dbReference type="NCBI Taxonomy" id="126157"/>
    <lineage>
        <taxon>Bacteria</taxon>
        <taxon>Bacillati</taxon>
        <taxon>Bacillota</taxon>
        <taxon>Bacilli</taxon>
        <taxon>Bacillales</taxon>
        <taxon>Bacillaceae</taxon>
        <taxon>Psychrobacillus</taxon>
    </lineage>
</organism>
<proteinExistence type="predicted"/>
<evidence type="ECO:0000259" key="3">
    <source>
        <dbReference type="SMART" id="SM00646"/>
    </source>
</evidence>
<reference evidence="4" key="1">
    <citation type="submission" date="2022-05" db="EMBL/GenBank/DDBJ databases">
        <authorList>
            <person name="Colautti A."/>
            <person name="Iacumin L."/>
        </authorList>
    </citation>
    <scope>NUCLEOTIDE SEQUENCE</scope>
    <source>
        <strain evidence="4">DSM 30747</strain>
    </source>
</reference>
<dbReference type="GO" id="GO:0030288">
    <property type="term" value="C:outer membrane-bounded periplasmic space"/>
    <property type="evidence" value="ECO:0007669"/>
    <property type="project" value="TreeGrafter"/>
</dbReference>
<dbReference type="PANTHER" id="PTHR30404">
    <property type="entry name" value="N-ACETYLMURAMOYL-L-ALANINE AMIDASE"/>
    <property type="match status" value="1"/>
</dbReference>
<dbReference type="EMBL" id="JAMKBI010000005">
    <property type="protein sequence ID" value="MCZ8533418.1"/>
    <property type="molecule type" value="Genomic_DNA"/>
</dbReference>
<dbReference type="Proteomes" id="UP001152172">
    <property type="component" value="Unassembled WGS sequence"/>
</dbReference>
<keyword evidence="1" id="KW-0378">Hydrolase</keyword>
<dbReference type="CDD" id="cd02696">
    <property type="entry name" value="MurNAc-LAA"/>
    <property type="match status" value="1"/>
</dbReference>
<dbReference type="GO" id="GO:0009253">
    <property type="term" value="P:peptidoglycan catabolic process"/>
    <property type="evidence" value="ECO:0007669"/>
    <property type="project" value="InterPro"/>
</dbReference>
<evidence type="ECO:0000256" key="1">
    <source>
        <dbReference type="ARBA" id="ARBA00022801"/>
    </source>
</evidence>
<keyword evidence="5" id="KW-1185">Reference proteome</keyword>
<dbReference type="InterPro" id="IPR002508">
    <property type="entry name" value="MurNAc-LAA_cat"/>
</dbReference>
<accession>A0A9X3RAR6</accession>
<comment type="caution">
    <text evidence="4">The sequence shown here is derived from an EMBL/GenBank/DDBJ whole genome shotgun (WGS) entry which is preliminary data.</text>
</comment>
<dbReference type="Pfam" id="PF01520">
    <property type="entry name" value="Amidase_3"/>
    <property type="match status" value="1"/>
</dbReference>
<dbReference type="PANTHER" id="PTHR30404:SF0">
    <property type="entry name" value="N-ACETYLMURAMOYL-L-ALANINE AMIDASE AMIC"/>
    <property type="match status" value="1"/>
</dbReference>
<dbReference type="Gene3D" id="3.40.630.40">
    <property type="entry name" value="Zn-dependent exopeptidases"/>
    <property type="match status" value="1"/>
</dbReference>
<gene>
    <name evidence="4" type="ORF">M9R61_08760</name>
</gene>
<feature type="domain" description="MurNAc-LAA" evidence="3">
    <location>
        <begin position="63"/>
        <end position="176"/>
    </location>
</feature>
<evidence type="ECO:0000313" key="4">
    <source>
        <dbReference type="EMBL" id="MCZ8533418.1"/>
    </source>
</evidence>
<dbReference type="AlphaFoldDB" id="A0A9X3RAR6"/>
<dbReference type="SMART" id="SM00646">
    <property type="entry name" value="Ami_3"/>
    <property type="match status" value="1"/>
</dbReference>
<feature type="region of interest" description="Disordered" evidence="2">
    <location>
        <begin position="1"/>
        <end position="21"/>
    </location>
</feature>
<protein>
    <submittedName>
        <fullName evidence="4">N-acetylmuramoyl-L-alanine amidase</fullName>
    </submittedName>
</protein>
<evidence type="ECO:0000256" key="2">
    <source>
        <dbReference type="SAM" id="MobiDB-lite"/>
    </source>
</evidence>
<dbReference type="RefSeq" id="WP_269921796.1">
    <property type="nucleotide sequence ID" value="NZ_JAMKBI010000005.1"/>
</dbReference>
<dbReference type="InterPro" id="IPR050695">
    <property type="entry name" value="N-acetylmuramoyl_amidase_3"/>
</dbReference>
<dbReference type="GO" id="GO:0008745">
    <property type="term" value="F:N-acetylmuramoyl-L-alanine amidase activity"/>
    <property type="evidence" value="ECO:0007669"/>
    <property type="project" value="InterPro"/>
</dbReference>
<name>A0A9X3RAR6_9BACI</name>
<sequence length="183" mass="20454">MKIMLDAGHGPDTNGKQTPDGKMKEFEFNEVVAQFVKNELTAFGLVVMNSHNRERDVPLKERTNLANKMGVDAFISIHANAYGTTWNSVSGIETFTYTKPSEQSIILASLIQTSLCSITGRSNRGVKKADFAIVRDTRMPAVLVECGFMTNKNESTLLQSIEYRKRCAKAIAFAILCWIQQKR</sequence>
<evidence type="ECO:0000313" key="5">
    <source>
        <dbReference type="Proteomes" id="UP001152172"/>
    </source>
</evidence>